<feature type="domain" description="3-dehydroquinate synthase C-terminal" evidence="9">
    <location>
        <begin position="190"/>
        <end position="333"/>
    </location>
</feature>
<evidence type="ECO:0000313" key="11">
    <source>
        <dbReference type="Proteomes" id="UP000185984"/>
    </source>
</evidence>
<dbReference type="CDD" id="cd08199">
    <property type="entry name" value="EEVS"/>
    <property type="match status" value="1"/>
</dbReference>
<dbReference type="GO" id="GO:0046872">
    <property type="term" value="F:metal ion binding"/>
    <property type="evidence" value="ECO:0007669"/>
    <property type="project" value="UniProtKB-KW"/>
</dbReference>
<dbReference type="InterPro" id="IPR056179">
    <property type="entry name" value="DHQS_C"/>
</dbReference>
<dbReference type="SUPFAM" id="SSF56796">
    <property type="entry name" value="Dehydroquinate synthase-like"/>
    <property type="match status" value="1"/>
</dbReference>
<accession>A0A1U7HY30</accession>
<keyword evidence="4" id="KW-0547">Nucleotide-binding</keyword>
<dbReference type="InterPro" id="IPR030963">
    <property type="entry name" value="DHQ_synth_fam"/>
</dbReference>
<dbReference type="Pfam" id="PF24621">
    <property type="entry name" value="DHQS_C"/>
    <property type="match status" value="1"/>
</dbReference>
<dbReference type="STRING" id="247279.NIES1031_04750"/>
<keyword evidence="11" id="KW-1185">Reference proteome</keyword>
<evidence type="ECO:0000256" key="3">
    <source>
        <dbReference type="ARBA" id="ARBA00022723"/>
    </source>
</evidence>
<evidence type="ECO:0000259" key="8">
    <source>
        <dbReference type="Pfam" id="PF01761"/>
    </source>
</evidence>
<evidence type="ECO:0000256" key="1">
    <source>
        <dbReference type="ARBA" id="ARBA00001911"/>
    </source>
</evidence>
<reference evidence="10 11" key="1">
    <citation type="submission" date="2016-11" db="EMBL/GenBank/DDBJ databases">
        <title>Draft Genome Sequences of Nine Cyanobacterial Strains from Diverse Habitats.</title>
        <authorList>
            <person name="Zhu T."/>
            <person name="Hou S."/>
            <person name="Lu X."/>
            <person name="Hess W.R."/>
        </authorList>
    </citation>
    <scope>NUCLEOTIDE SEQUENCE [LARGE SCALE GENOMIC DNA]</scope>
    <source>
        <strain evidence="10 11">5.2 s.c.1</strain>
    </source>
</reference>
<dbReference type="InterPro" id="IPR035872">
    <property type="entry name" value="EEVS-like"/>
</dbReference>
<dbReference type="GO" id="GO:0000166">
    <property type="term" value="F:nucleotide binding"/>
    <property type="evidence" value="ECO:0007669"/>
    <property type="project" value="UniProtKB-KW"/>
</dbReference>
<comment type="cofactor">
    <cofactor evidence="2">
        <name>Co(2+)</name>
        <dbReference type="ChEBI" id="CHEBI:48828"/>
    </cofactor>
</comment>
<comment type="caution">
    <text evidence="10">The sequence shown here is derived from an EMBL/GenBank/DDBJ whole genome shotgun (WGS) entry which is preliminary data.</text>
</comment>
<evidence type="ECO:0000313" key="10">
    <source>
        <dbReference type="EMBL" id="OKH28541.1"/>
    </source>
</evidence>
<keyword evidence="3" id="KW-0479">Metal-binding</keyword>
<dbReference type="PANTHER" id="PTHR43622">
    <property type="entry name" value="3-DEHYDROQUINATE SYNTHASE"/>
    <property type="match status" value="1"/>
</dbReference>
<protein>
    <submittedName>
        <fullName evidence="10">2-epi-5-epi-valiolone synthase</fullName>
    </submittedName>
</protein>
<dbReference type="AlphaFoldDB" id="A0A1U7HY30"/>
<dbReference type="OrthoDB" id="9806583at2"/>
<dbReference type="Gene3D" id="3.40.50.1970">
    <property type="match status" value="1"/>
</dbReference>
<proteinExistence type="predicted"/>
<evidence type="ECO:0000256" key="7">
    <source>
        <dbReference type="ARBA" id="ARBA00023285"/>
    </source>
</evidence>
<dbReference type="Pfam" id="PF01761">
    <property type="entry name" value="DHQ_synthase"/>
    <property type="match status" value="1"/>
</dbReference>
<evidence type="ECO:0000256" key="6">
    <source>
        <dbReference type="ARBA" id="ARBA00023239"/>
    </source>
</evidence>
<dbReference type="Gene3D" id="1.20.1090.10">
    <property type="entry name" value="Dehydroquinate synthase-like - alpha domain"/>
    <property type="match status" value="1"/>
</dbReference>
<gene>
    <name evidence="10" type="ORF">NIES1031_04750</name>
</gene>
<evidence type="ECO:0000256" key="4">
    <source>
        <dbReference type="ARBA" id="ARBA00022741"/>
    </source>
</evidence>
<dbReference type="InterPro" id="IPR050071">
    <property type="entry name" value="Dehydroquinate_synthase"/>
</dbReference>
<evidence type="ECO:0000259" key="9">
    <source>
        <dbReference type="Pfam" id="PF24621"/>
    </source>
</evidence>
<dbReference type="InterPro" id="IPR030960">
    <property type="entry name" value="DHQS/DOIS_N"/>
</dbReference>
<dbReference type="PIRSF" id="PIRSF001455">
    <property type="entry name" value="DHQ_synth"/>
    <property type="match status" value="1"/>
</dbReference>
<keyword evidence="7" id="KW-0170">Cobalt</keyword>
<dbReference type="GO" id="GO:0003856">
    <property type="term" value="F:3-dehydroquinate synthase activity"/>
    <property type="evidence" value="ECO:0007669"/>
    <property type="project" value="TreeGrafter"/>
</dbReference>
<evidence type="ECO:0000256" key="2">
    <source>
        <dbReference type="ARBA" id="ARBA00001941"/>
    </source>
</evidence>
<name>A0A1U7HY30_9CHRO</name>
<dbReference type="GO" id="GO:0009073">
    <property type="term" value="P:aromatic amino acid family biosynthetic process"/>
    <property type="evidence" value="ECO:0007669"/>
    <property type="project" value="InterPro"/>
</dbReference>
<dbReference type="PANTHER" id="PTHR43622:SF3">
    <property type="entry name" value="2-EPI-5-EPI-VALIOLONE SYNTHASE"/>
    <property type="match status" value="1"/>
</dbReference>
<keyword evidence="5" id="KW-0520">NAD</keyword>
<keyword evidence="6" id="KW-0456">Lyase</keyword>
<dbReference type="Proteomes" id="UP000185984">
    <property type="component" value="Unassembled WGS sequence"/>
</dbReference>
<dbReference type="EMBL" id="MRCC01000003">
    <property type="protein sequence ID" value="OKH28541.1"/>
    <property type="molecule type" value="Genomic_DNA"/>
</dbReference>
<feature type="domain" description="3-dehydroquinate synthase N-terminal" evidence="8">
    <location>
        <begin position="76"/>
        <end position="188"/>
    </location>
</feature>
<dbReference type="RefSeq" id="WP_073548337.1">
    <property type="nucleotide sequence ID" value="NZ_CAWMVK010000023.1"/>
</dbReference>
<evidence type="ECO:0000256" key="5">
    <source>
        <dbReference type="ARBA" id="ARBA00023027"/>
    </source>
</evidence>
<organism evidence="10 11">
    <name type="scientific">Chroogloeocystis siderophila 5.2 s.c.1</name>
    <dbReference type="NCBI Taxonomy" id="247279"/>
    <lineage>
        <taxon>Bacteria</taxon>
        <taxon>Bacillati</taxon>
        <taxon>Cyanobacteriota</taxon>
        <taxon>Cyanophyceae</taxon>
        <taxon>Oscillatoriophycideae</taxon>
        <taxon>Chroococcales</taxon>
        <taxon>Chroococcaceae</taxon>
        <taxon>Chroogloeocystis</taxon>
    </lineage>
</organism>
<sequence length="381" mass="42867">MSAKWSVKTQLPVHYTVFESFDLFNPENNALLFDGQNSSQKSLRRVVVVDDYVERLHGERIRQYFQYYEIEYRLISLSVSEDNKSMDTVFQVIEELNAFEVSRRSEPVIAIGGGVLMDIVGLAANLFRRGIPYIRVPTTLLGVVDAAIGAKTAVNFQGHKNRIGTFYPPLAAILDTTLLQTLSDRQISNGIAEILKIALVKDAELFELLENYGAAILSSKCQNPEAVPIIRRSVQGMLEDLESNLWEEKLERLVDYGHTFCPTLELKAVPKLLHGEAVAVDMAISVMLAYQRSLVTYQEVERIYNFMRSVRLPLLHPICTPELLYAALQSTTKHRNGLQRFPLTVGIGAAQFFHDITYEEIKTAVKAIAQLEPNAAMQTSL</sequence>
<dbReference type="GO" id="GO:0017000">
    <property type="term" value="P:antibiotic biosynthetic process"/>
    <property type="evidence" value="ECO:0007669"/>
    <property type="project" value="InterPro"/>
</dbReference>
<comment type="cofactor">
    <cofactor evidence="1">
        <name>NAD(+)</name>
        <dbReference type="ChEBI" id="CHEBI:57540"/>
    </cofactor>
</comment>